<accession>A0A6C0F7Z2</accession>
<sequence length="87" mass="10624">MKYYAFRSELGYNSMIREGKVFAFTGNETLRYILETNYDLVEIMSTFRIHLIPRLYILGKYLRFKKKYKMPRDLLKRELGLIHFVFN</sequence>
<proteinExistence type="predicted"/>
<dbReference type="EMBL" id="MN738821">
    <property type="protein sequence ID" value="QHT37808.1"/>
    <property type="molecule type" value="Genomic_DNA"/>
</dbReference>
<evidence type="ECO:0000313" key="1">
    <source>
        <dbReference type="EMBL" id="QHT37808.1"/>
    </source>
</evidence>
<organism evidence="1">
    <name type="scientific">viral metagenome</name>
    <dbReference type="NCBI Taxonomy" id="1070528"/>
    <lineage>
        <taxon>unclassified sequences</taxon>
        <taxon>metagenomes</taxon>
        <taxon>organismal metagenomes</taxon>
    </lineage>
</organism>
<name>A0A6C0F7Z2_9ZZZZ</name>
<protein>
    <submittedName>
        <fullName evidence="1">Uncharacterized protein</fullName>
    </submittedName>
</protein>
<reference evidence="1" key="1">
    <citation type="journal article" date="2020" name="Nature">
        <title>Giant virus diversity and host interactions through global metagenomics.</title>
        <authorList>
            <person name="Schulz F."/>
            <person name="Roux S."/>
            <person name="Paez-Espino D."/>
            <person name="Jungbluth S."/>
            <person name="Walsh D.A."/>
            <person name="Denef V.J."/>
            <person name="McMahon K.D."/>
            <person name="Konstantinidis K.T."/>
            <person name="Eloe-Fadrosh E.A."/>
            <person name="Kyrpides N.C."/>
            <person name="Woyke T."/>
        </authorList>
    </citation>
    <scope>NUCLEOTIDE SEQUENCE</scope>
    <source>
        <strain evidence="1">GVMAG-S-ERX556049-19</strain>
    </source>
</reference>
<dbReference type="AlphaFoldDB" id="A0A6C0F7Z2"/>